<feature type="signal peptide" evidence="1">
    <location>
        <begin position="1"/>
        <end position="19"/>
    </location>
</feature>
<reference evidence="2 3" key="1">
    <citation type="submission" date="2020-07" db="EMBL/GenBank/DDBJ databases">
        <title>Genomic Encyclopedia of Type Strains, Phase IV (KMG-IV): sequencing the most valuable type-strain genomes for metagenomic binning, comparative biology and taxonomic classification.</title>
        <authorList>
            <person name="Goeker M."/>
        </authorList>
    </citation>
    <scope>NUCLEOTIDE SEQUENCE [LARGE SCALE GENOMIC DNA]</scope>
    <source>
        <strain evidence="2 3">DSM 23697</strain>
    </source>
</reference>
<protein>
    <submittedName>
        <fullName evidence="2">Uncharacterized protein</fullName>
    </submittedName>
</protein>
<dbReference type="EMBL" id="JACCCY010000002">
    <property type="protein sequence ID" value="NYI49251.1"/>
    <property type="molecule type" value="Genomic_DNA"/>
</dbReference>
<keyword evidence="3" id="KW-1185">Reference proteome</keyword>
<dbReference type="RefSeq" id="WP_179399157.1">
    <property type="nucleotide sequence ID" value="NZ_JACCCY010000002.1"/>
</dbReference>
<proteinExistence type="predicted"/>
<dbReference type="Proteomes" id="UP000574332">
    <property type="component" value="Unassembled WGS sequence"/>
</dbReference>
<evidence type="ECO:0000313" key="3">
    <source>
        <dbReference type="Proteomes" id="UP000574332"/>
    </source>
</evidence>
<accession>A0A8E2D3P8</accession>
<comment type="caution">
    <text evidence="2">The sequence shown here is derived from an EMBL/GenBank/DDBJ whole genome shotgun (WGS) entry which is preliminary data.</text>
</comment>
<keyword evidence="1" id="KW-0732">Signal</keyword>
<gene>
    <name evidence="2" type="ORF">F5613_001329</name>
</gene>
<feature type="chain" id="PRO_5034608106" evidence="1">
    <location>
        <begin position="20"/>
        <end position="275"/>
    </location>
</feature>
<dbReference type="AlphaFoldDB" id="A0A8E2D3P8"/>
<name>A0A8E2D3P8_9PORP</name>
<evidence type="ECO:0000313" key="2">
    <source>
        <dbReference type="EMBL" id="NYI49251.1"/>
    </source>
</evidence>
<evidence type="ECO:0000256" key="1">
    <source>
        <dbReference type="SAM" id="SignalP"/>
    </source>
</evidence>
<dbReference type="Gene3D" id="2.180.10.10">
    <property type="entry name" value="RHS repeat-associated core"/>
    <property type="match status" value="1"/>
</dbReference>
<organism evidence="2 3">
    <name type="scientific">Macellibacteroides fermentans</name>
    <dbReference type="NCBI Taxonomy" id="879969"/>
    <lineage>
        <taxon>Bacteria</taxon>
        <taxon>Pseudomonadati</taxon>
        <taxon>Bacteroidota</taxon>
        <taxon>Bacteroidia</taxon>
        <taxon>Bacteroidales</taxon>
        <taxon>Porphyromonadaceae</taxon>
        <taxon>Macellibacteroides</taxon>
    </lineage>
</organism>
<sequence>MKTKIYLLALLAFPCACIAENNDSDRAKNDLNGKIKSVKESYYRAANTKGDFKLRSINESTFNKEGNKTAYIQYTSEGDIISKQLYTYDDKNNLIEDNSYGSYGELSTKTTYTYDSKGNRVEEILFEDGFPPLKELYKYDDSVNMIEKKQYNPEGICWNKIVYSYDETGKMVEENRLGPDDAHIEKKLYKYDDNGNVIEVQSLSSLNSSHNYKTLSMYDNKNNLIEYSYLQDGSSAPFKTTYSYEFDEPGNWIMSTEFKDGIPQNKTEREIEYFD</sequence>